<reference evidence="3" key="3">
    <citation type="submission" date="2025-04" db="UniProtKB">
        <authorList>
            <consortium name="RefSeq"/>
        </authorList>
    </citation>
    <scope>IDENTIFICATION</scope>
    <source>
        <strain evidence="3">CBS 304.34</strain>
    </source>
</reference>
<reference evidence="3" key="2">
    <citation type="submission" date="2020-04" db="EMBL/GenBank/DDBJ databases">
        <authorList>
            <consortium name="NCBI Genome Project"/>
        </authorList>
    </citation>
    <scope>NUCLEOTIDE SEQUENCE</scope>
    <source>
        <strain evidence="3">CBS 304.34</strain>
    </source>
</reference>
<accession>A0A6A6YG33</accession>
<evidence type="ECO:0000313" key="2">
    <source>
        <dbReference type="Proteomes" id="UP000504636"/>
    </source>
</evidence>
<evidence type="ECO:0000313" key="3">
    <source>
        <dbReference type="RefSeq" id="XP_033573811.1"/>
    </source>
</evidence>
<name>A0A6A6YG33_9PEZI</name>
<protein>
    <recommendedName>
        <fullName evidence="4">Pentatricopeptide repeat protein</fullName>
    </recommendedName>
</protein>
<gene>
    <name evidence="1 3" type="ORF">BDZ99DRAFT_479230</name>
</gene>
<dbReference type="EMBL" id="MU003706">
    <property type="protein sequence ID" value="KAF2806847.1"/>
    <property type="molecule type" value="Genomic_DNA"/>
</dbReference>
<organism evidence="1">
    <name type="scientific">Mytilinidion resinicola</name>
    <dbReference type="NCBI Taxonomy" id="574789"/>
    <lineage>
        <taxon>Eukaryota</taxon>
        <taxon>Fungi</taxon>
        <taxon>Dikarya</taxon>
        <taxon>Ascomycota</taxon>
        <taxon>Pezizomycotina</taxon>
        <taxon>Dothideomycetes</taxon>
        <taxon>Pleosporomycetidae</taxon>
        <taxon>Mytilinidiales</taxon>
        <taxon>Mytilinidiaceae</taxon>
        <taxon>Mytilinidion</taxon>
    </lineage>
</organism>
<dbReference type="RefSeq" id="XP_033573811.1">
    <property type="nucleotide sequence ID" value="XM_033722220.1"/>
</dbReference>
<proteinExistence type="predicted"/>
<dbReference type="OrthoDB" id="185373at2759"/>
<reference evidence="1 3" key="1">
    <citation type="journal article" date="2020" name="Stud. Mycol.">
        <title>101 Dothideomycetes genomes: a test case for predicting lifestyles and emergence of pathogens.</title>
        <authorList>
            <person name="Haridas S."/>
            <person name="Albert R."/>
            <person name="Binder M."/>
            <person name="Bloem J."/>
            <person name="Labutti K."/>
            <person name="Salamov A."/>
            <person name="Andreopoulos B."/>
            <person name="Baker S."/>
            <person name="Barry K."/>
            <person name="Bills G."/>
            <person name="Bluhm B."/>
            <person name="Cannon C."/>
            <person name="Castanera R."/>
            <person name="Culley D."/>
            <person name="Daum C."/>
            <person name="Ezra D."/>
            <person name="Gonzalez J."/>
            <person name="Henrissat B."/>
            <person name="Kuo A."/>
            <person name="Liang C."/>
            <person name="Lipzen A."/>
            <person name="Lutzoni F."/>
            <person name="Magnuson J."/>
            <person name="Mondo S."/>
            <person name="Nolan M."/>
            <person name="Ohm R."/>
            <person name="Pangilinan J."/>
            <person name="Park H.-J."/>
            <person name="Ramirez L."/>
            <person name="Alfaro M."/>
            <person name="Sun H."/>
            <person name="Tritt A."/>
            <person name="Yoshinaga Y."/>
            <person name="Zwiers L.-H."/>
            <person name="Turgeon B."/>
            <person name="Goodwin S."/>
            <person name="Spatafora J."/>
            <person name="Crous P."/>
            <person name="Grigoriev I."/>
        </authorList>
    </citation>
    <scope>NUCLEOTIDE SEQUENCE</scope>
    <source>
        <strain evidence="1 3">CBS 304.34</strain>
    </source>
</reference>
<keyword evidence="2" id="KW-1185">Reference proteome</keyword>
<dbReference type="AlphaFoldDB" id="A0A6A6YG33"/>
<dbReference type="GeneID" id="54463113"/>
<sequence length="676" mass="77823">MSLLAASKNLDDADNRRALWKAYSFAKQAHPSLLQYIPDRAWDLLWETQSAITPANPNCMEHQIQLVQDMKSIGRPPTVAQNIAELEATFMTGEHETAIQRWEEEYNTRTAKSAHGYKPEYLDLGVRMYALTGNAQRAREVMDELYQAYPGSDPRLMIGVVRAHTRIQYVPDYIWSLYVRLKDRLGPAMTFEDYDTCFVGFLEGSRVDHAVAVFKDMVSIGCLARSFMRWQVQQTLKRLRAMLNVSKSLEEANMVALSAISVLPRAYHNHIFRRWMMLTVAKNSPESAAQLLELMFERGLNPGALHFNLVIGALLRSGTETNGEKAALMGWKMVEEALNTSSLQDTEFQQFYRMQHKPVPKQTGDLDGPLIPFFLARPIPMADVTTFAHLIRHHTRNWEWNHIEYLQTALVRLEKPPIAPLLNALMMVDLRRVKYQEVWNRFDSMTHPPLGFPRVVPNGGTYRVLWKTLRSALGDHHTWDFESLPQPRQLMAMMVEWWTEHVGWHQTENYLRGLTGPNREITGLIQHCFSYTKDVAGALVALHALKTRFGIFPTQQTAEILVKQMAWIDLRSETKEVRYSYKTSGVFIRNVDKISRVYQVLLRRRLEQLEKTGVNLIEMTKQERGELDLNLLSEFVRVVMVRQHSATEVENMIEEAKKDMGVPNISTGDLNSFEVS</sequence>
<evidence type="ECO:0000313" key="1">
    <source>
        <dbReference type="EMBL" id="KAF2806847.1"/>
    </source>
</evidence>
<evidence type="ECO:0008006" key="4">
    <source>
        <dbReference type="Google" id="ProtNLM"/>
    </source>
</evidence>
<dbReference type="Proteomes" id="UP000504636">
    <property type="component" value="Unplaced"/>
</dbReference>